<organism evidence="1 2">
    <name type="scientific">Solanum commersonii</name>
    <name type="common">Commerson's wild potato</name>
    <name type="synonym">Commerson's nightshade</name>
    <dbReference type="NCBI Taxonomy" id="4109"/>
    <lineage>
        <taxon>Eukaryota</taxon>
        <taxon>Viridiplantae</taxon>
        <taxon>Streptophyta</taxon>
        <taxon>Embryophyta</taxon>
        <taxon>Tracheophyta</taxon>
        <taxon>Spermatophyta</taxon>
        <taxon>Magnoliopsida</taxon>
        <taxon>eudicotyledons</taxon>
        <taxon>Gunneridae</taxon>
        <taxon>Pentapetalae</taxon>
        <taxon>asterids</taxon>
        <taxon>lamiids</taxon>
        <taxon>Solanales</taxon>
        <taxon>Solanaceae</taxon>
        <taxon>Solanoideae</taxon>
        <taxon>Solaneae</taxon>
        <taxon>Solanum</taxon>
    </lineage>
</organism>
<reference evidence="1 2" key="1">
    <citation type="submission" date="2020-09" db="EMBL/GenBank/DDBJ databases">
        <title>De no assembly of potato wild relative species, Solanum commersonii.</title>
        <authorList>
            <person name="Cho K."/>
        </authorList>
    </citation>
    <scope>NUCLEOTIDE SEQUENCE [LARGE SCALE GENOMIC DNA]</scope>
    <source>
        <strain evidence="1">LZ3.2</strain>
        <tissue evidence="1">Leaf</tissue>
    </source>
</reference>
<evidence type="ECO:0000313" key="2">
    <source>
        <dbReference type="Proteomes" id="UP000824120"/>
    </source>
</evidence>
<gene>
    <name evidence="1" type="ORF">H5410_022184</name>
</gene>
<dbReference type="AlphaFoldDB" id="A0A9J5ZG14"/>
<accession>A0A9J5ZG14</accession>
<keyword evidence="2" id="KW-1185">Reference proteome</keyword>
<evidence type="ECO:0000313" key="1">
    <source>
        <dbReference type="EMBL" id="KAG5610903.1"/>
    </source>
</evidence>
<sequence length="136" mass="15443">MAYTVWLREDQIVLSFIDQGLTFMNSNRSCTLYVVTMPILQHPIPNDDLVEFVLAGLGPFFHPFTRSLESRQKDITFDALYELLLDGSRHTPSPQSKTVGESNLNNTYASLMNYNPTKLTKTILKPIQLIHGEPTI</sequence>
<proteinExistence type="predicted"/>
<dbReference type="Proteomes" id="UP000824120">
    <property type="component" value="Chromosome 4"/>
</dbReference>
<dbReference type="OrthoDB" id="1306133at2759"/>
<comment type="caution">
    <text evidence="1">The sequence shown here is derived from an EMBL/GenBank/DDBJ whole genome shotgun (WGS) entry which is preliminary data.</text>
</comment>
<protein>
    <submittedName>
        <fullName evidence="1">Uncharacterized protein</fullName>
    </submittedName>
</protein>
<dbReference type="EMBL" id="JACXVP010000004">
    <property type="protein sequence ID" value="KAG5610903.1"/>
    <property type="molecule type" value="Genomic_DNA"/>
</dbReference>
<name>A0A9J5ZG14_SOLCO</name>